<feature type="coiled-coil region" evidence="2">
    <location>
        <begin position="316"/>
        <end position="403"/>
    </location>
</feature>
<organism evidence="4 5">
    <name type="scientific">Linum trigynum</name>
    <dbReference type="NCBI Taxonomy" id="586398"/>
    <lineage>
        <taxon>Eukaryota</taxon>
        <taxon>Viridiplantae</taxon>
        <taxon>Streptophyta</taxon>
        <taxon>Embryophyta</taxon>
        <taxon>Tracheophyta</taxon>
        <taxon>Spermatophyta</taxon>
        <taxon>Magnoliopsida</taxon>
        <taxon>eudicotyledons</taxon>
        <taxon>Gunneridae</taxon>
        <taxon>Pentapetalae</taxon>
        <taxon>rosids</taxon>
        <taxon>fabids</taxon>
        <taxon>Malpighiales</taxon>
        <taxon>Linaceae</taxon>
        <taxon>Linum</taxon>
    </lineage>
</organism>
<dbReference type="InterPro" id="IPR002083">
    <property type="entry name" value="MATH/TRAF_dom"/>
</dbReference>
<evidence type="ECO:0000313" key="5">
    <source>
        <dbReference type="Proteomes" id="UP001497516"/>
    </source>
</evidence>
<gene>
    <name evidence="4" type="ORF">LTRI10_LOCUS12960</name>
</gene>
<name>A0AAV2DAH9_9ROSI</name>
<evidence type="ECO:0000313" key="4">
    <source>
        <dbReference type="EMBL" id="CAL1370866.1"/>
    </source>
</evidence>
<dbReference type="Pfam" id="PF22486">
    <property type="entry name" value="MATH_2"/>
    <property type="match status" value="1"/>
</dbReference>
<dbReference type="InterPro" id="IPR008974">
    <property type="entry name" value="TRAF-like"/>
</dbReference>
<sequence length="423" mass="47104">MAAEADQQPATRMLETKKFTWKIENFSKLKETWLYSDPFVAGGRKWRILVYPKGEKSSEDCLSVYLDLPDWETYPEGWSVLADVSFTLVNQVNSTSSMQLRFSHSFHAEEDNWGFPNFIPIQDLHDVSKGLLDNDTLTIEAELSTEAATSDSEAAAVAVAGEPKVIQESLTLEPLSGQNHQVQAADNSATASKPISPSIVQTTSRKLIQQLSAMSLTGGSISCSNPDHGTSSLMQQQREKMVGFLAMSLEAISQTKSLDEVENTALQLAEQATNPVEKTVLKDLVSRLAEFKDVIPSSLSTIETSCGVESSVDQVKKDMEARLLHRKRQLSSLEIEVSRLGEEDMKLEAEIQQLSARKAVIVDQRRSTVAELDKANQEAAKELEELMKQCDESRQAVENRMRAKERLAQSNTSWKLFKDNLGW</sequence>
<reference evidence="4 5" key="1">
    <citation type="submission" date="2024-04" db="EMBL/GenBank/DDBJ databases">
        <authorList>
            <person name="Fracassetti M."/>
        </authorList>
    </citation>
    <scope>NUCLEOTIDE SEQUENCE [LARGE SCALE GENOMIC DNA]</scope>
</reference>
<evidence type="ECO:0000256" key="1">
    <source>
        <dbReference type="ARBA" id="ARBA00023054"/>
    </source>
</evidence>
<dbReference type="Gene3D" id="2.60.210.10">
    <property type="entry name" value="Apoptosis, Tumor Necrosis Factor Receptor Associated Protein 2, Chain A"/>
    <property type="match status" value="1"/>
</dbReference>
<dbReference type="PROSITE" id="PS50144">
    <property type="entry name" value="MATH"/>
    <property type="match status" value="1"/>
</dbReference>
<accession>A0AAV2DAH9</accession>
<evidence type="ECO:0000256" key="2">
    <source>
        <dbReference type="SAM" id="Coils"/>
    </source>
</evidence>
<proteinExistence type="predicted"/>
<dbReference type="SUPFAM" id="SSF49599">
    <property type="entry name" value="TRAF domain-like"/>
    <property type="match status" value="1"/>
</dbReference>
<dbReference type="Proteomes" id="UP001497516">
    <property type="component" value="Chromosome 2"/>
</dbReference>
<protein>
    <recommendedName>
        <fullName evidence="3">MATH domain-containing protein</fullName>
    </recommendedName>
</protein>
<keyword evidence="1 2" id="KW-0175">Coiled coil</keyword>
<keyword evidence="5" id="KW-1185">Reference proteome</keyword>
<dbReference type="PANTHER" id="PTHR46236">
    <property type="entry name" value="TRAF-LIKE SUPERFAMILY PROTEIN"/>
    <property type="match status" value="1"/>
</dbReference>
<evidence type="ECO:0000259" key="3">
    <source>
        <dbReference type="PROSITE" id="PS50144"/>
    </source>
</evidence>
<dbReference type="PANTHER" id="PTHR46236:SF35">
    <property type="entry name" value="MATH DOMAIN-CONTAINING PROTEIN"/>
    <property type="match status" value="1"/>
</dbReference>
<dbReference type="AlphaFoldDB" id="A0AAV2DAH9"/>
<dbReference type="EMBL" id="OZ034815">
    <property type="protein sequence ID" value="CAL1370866.1"/>
    <property type="molecule type" value="Genomic_DNA"/>
</dbReference>
<feature type="domain" description="MATH" evidence="3">
    <location>
        <begin position="16"/>
        <end position="143"/>
    </location>
</feature>
<dbReference type="InterPro" id="IPR050804">
    <property type="entry name" value="MCC"/>
</dbReference>
<dbReference type="CDD" id="cd00121">
    <property type="entry name" value="MATH"/>
    <property type="match status" value="1"/>
</dbReference>
<dbReference type="SMART" id="SM00061">
    <property type="entry name" value="MATH"/>
    <property type="match status" value="1"/>
</dbReference>